<evidence type="ECO:0000313" key="18">
    <source>
        <dbReference type="Proteomes" id="UP001626550"/>
    </source>
</evidence>
<keyword evidence="11" id="KW-0175">Coiled coil</keyword>
<keyword evidence="9" id="KW-0498">Mitosis</keyword>
<keyword evidence="13" id="KW-0131">Cell cycle</keyword>
<dbReference type="InterPro" id="IPR059039">
    <property type="entry name" value="ZNF380_CC"/>
</dbReference>
<evidence type="ECO:0000256" key="13">
    <source>
        <dbReference type="ARBA" id="ARBA00023306"/>
    </source>
</evidence>
<evidence type="ECO:0000256" key="4">
    <source>
        <dbReference type="ARBA" id="ARBA00022454"/>
    </source>
</evidence>
<accession>A0ABD2QFX3</accession>
<evidence type="ECO:0000256" key="6">
    <source>
        <dbReference type="ARBA" id="ARBA00022618"/>
    </source>
</evidence>
<keyword evidence="12" id="KW-0539">Nucleus</keyword>
<evidence type="ECO:0000256" key="8">
    <source>
        <dbReference type="ARBA" id="ARBA00022771"/>
    </source>
</evidence>
<evidence type="ECO:0000256" key="2">
    <source>
        <dbReference type="ARBA" id="ARBA00004324"/>
    </source>
</evidence>
<dbReference type="GO" id="GO:0005634">
    <property type="term" value="C:nucleus"/>
    <property type="evidence" value="ECO:0007669"/>
    <property type="project" value="UniProtKB-SubCell"/>
</dbReference>
<keyword evidence="4" id="KW-0158">Chromosome</keyword>
<evidence type="ECO:0000256" key="15">
    <source>
        <dbReference type="SAM" id="MobiDB-lite"/>
    </source>
</evidence>
<dbReference type="Pfam" id="PF23406">
    <property type="entry name" value="ZNF380_CC"/>
    <property type="match status" value="1"/>
</dbReference>
<organism evidence="17 18">
    <name type="scientific">Cichlidogyrus casuarinus</name>
    <dbReference type="NCBI Taxonomy" id="1844966"/>
    <lineage>
        <taxon>Eukaryota</taxon>
        <taxon>Metazoa</taxon>
        <taxon>Spiralia</taxon>
        <taxon>Lophotrochozoa</taxon>
        <taxon>Platyhelminthes</taxon>
        <taxon>Monogenea</taxon>
        <taxon>Monopisthocotylea</taxon>
        <taxon>Dactylogyridea</taxon>
        <taxon>Ancyrocephalidae</taxon>
        <taxon>Cichlidogyrus</taxon>
    </lineage>
</organism>
<dbReference type="EMBL" id="JBJKFK010000244">
    <property type="protein sequence ID" value="KAL3318437.1"/>
    <property type="molecule type" value="Genomic_DNA"/>
</dbReference>
<dbReference type="PANTHER" id="PTHR13278">
    <property type="entry name" value="ZINC FINGER PROTEIN 830"/>
    <property type="match status" value="1"/>
</dbReference>
<keyword evidence="5" id="KW-0217">Developmental protein</keyword>
<dbReference type="SUPFAM" id="SSF57667">
    <property type="entry name" value="beta-beta-alpha zinc fingers"/>
    <property type="match status" value="1"/>
</dbReference>
<evidence type="ECO:0000256" key="14">
    <source>
        <dbReference type="ARBA" id="ARBA00030672"/>
    </source>
</evidence>
<sequence length="243" mass="28247">MQAKKKIDEKSKLDVRTLIKATKETNKRINHPNAKYNSLGKITCTVCGIQIKSEIAWKPHILSRTHLAVGVHNLNKQSNVSTVDNVKKVVDSINTIDPVIEEVPVQSEASTKTEKKEIVPEGFFDDPHKDAQVRKVPFKDKITEELEMFKKEMISLDKEFIEMTEKDEENTVTERKIEEIEVQISKWQKLNELEKRKEEITSRVAGSKRTKMDKDPRENKHESSSSDEDFTEMTNFRRKAFRY</sequence>
<keyword evidence="10" id="KW-0862">Zinc</keyword>
<evidence type="ECO:0000256" key="9">
    <source>
        <dbReference type="ARBA" id="ARBA00022776"/>
    </source>
</evidence>
<feature type="domain" description="ZNF380 coiled-coil" evidence="16">
    <location>
        <begin position="119"/>
        <end position="199"/>
    </location>
</feature>
<dbReference type="InterPro" id="IPR036236">
    <property type="entry name" value="Znf_C2H2_sf"/>
</dbReference>
<comment type="subcellular location">
    <subcellularLocation>
        <location evidence="1">Chromosome</location>
    </subcellularLocation>
    <subcellularLocation>
        <location evidence="2">Nucleus speckle</location>
    </subcellularLocation>
</comment>
<evidence type="ECO:0000313" key="17">
    <source>
        <dbReference type="EMBL" id="KAL3318437.1"/>
    </source>
</evidence>
<dbReference type="Proteomes" id="UP001626550">
    <property type="component" value="Unassembled WGS sequence"/>
</dbReference>
<evidence type="ECO:0000256" key="11">
    <source>
        <dbReference type="ARBA" id="ARBA00023054"/>
    </source>
</evidence>
<evidence type="ECO:0000256" key="12">
    <source>
        <dbReference type="ARBA" id="ARBA00023242"/>
    </source>
</evidence>
<protein>
    <recommendedName>
        <fullName evidence="3">Zinc finger protein 830</fullName>
    </recommendedName>
    <alternativeName>
        <fullName evidence="14">Coiled-coil domain-containing protein 16</fullName>
    </alternativeName>
</protein>
<keyword evidence="7" id="KW-0479">Metal-binding</keyword>
<evidence type="ECO:0000256" key="3">
    <source>
        <dbReference type="ARBA" id="ARBA00017358"/>
    </source>
</evidence>
<comment type="caution">
    <text evidence="17">The sequence shown here is derived from an EMBL/GenBank/DDBJ whole genome shotgun (WGS) entry which is preliminary data.</text>
</comment>
<feature type="compositionally biased region" description="Basic and acidic residues" evidence="15">
    <location>
        <begin position="210"/>
        <end position="224"/>
    </location>
</feature>
<dbReference type="InterPro" id="IPR040050">
    <property type="entry name" value="ZNF830-like"/>
</dbReference>
<dbReference type="GO" id="GO:0008270">
    <property type="term" value="F:zinc ion binding"/>
    <property type="evidence" value="ECO:0007669"/>
    <property type="project" value="UniProtKB-KW"/>
</dbReference>
<name>A0ABD2QFX3_9PLAT</name>
<evidence type="ECO:0000259" key="16">
    <source>
        <dbReference type="Pfam" id="PF23406"/>
    </source>
</evidence>
<keyword evidence="18" id="KW-1185">Reference proteome</keyword>
<keyword evidence="8" id="KW-0863">Zinc-finger</keyword>
<proteinExistence type="predicted"/>
<evidence type="ECO:0000256" key="5">
    <source>
        <dbReference type="ARBA" id="ARBA00022473"/>
    </source>
</evidence>
<reference evidence="17 18" key="1">
    <citation type="submission" date="2024-11" db="EMBL/GenBank/DDBJ databases">
        <title>Adaptive evolution of stress response genes in parasites aligns with host niche diversity.</title>
        <authorList>
            <person name="Hahn C."/>
            <person name="Resl P."/>
        </authorList>
    </citation>
    <scope>NUCLEOTIDE SEQUENCE [LARGE SCALE GENOMIC DNA]</scope>
    <source>
        <strain evidence="17">EGGRZ-B1_66</strain>
        <tissue evidence="17">Body</tissue>
    </source>
</reference>
<feature type="region of interest" description="Disordered" evidence="15">
    <location>
        <begin position="199"/>
        <end position="231"/>
    </location>
</feature>
<evidence type="ECO:0000256" key="7">
    <source>
        <dbReference type="ARBA" id="ARBA00022723"/>
    </source>
</evidence>
<dbReference type="PANTHER" id="PTHR13278:SF0">
    <property type="entry name" value="ZINC FINGER PROTEIN 830"/>
    <property type="match status" value="1"/>
</dbReference>
<evidence type="ECO:0000256" key="10">
    <source>
        <dbReference type="ARBA" id="ARBA00022833"/>
    </source>
</evidence>
<evidence type="ECO:0000256" key="1">
    <source>
        <dbReference type="ARBA" id="ARBA00004286"/>
    </source>
</evidence>
<keyword evidence="6" id="KW-0132">Cell division</keyword>
<gene>
    <name evidence="17" type="ORF">Ciccas_002908</name>
</gene>
<dbReference type="AlphaFoldDB" id="A0ABD2QFX3"/>